<dbReference type="RefSeq" id="WP_062283223.1">
    <property type="nucleotide sequence ID" value="NZ_DF968181.1"/>
</dbReference>
<dbReference type="InterPro" id="IPR036280">
    <property type="entry name" value="Multihaem_cyt_sf"/>
</dbReference>
<evidence type="ECO:0000313" key="1">
    <source>
        <dbReference type="EMBL" id="GAP41626.1"/>
    </source>
</evidence>
<dbReference type="STRING" id="1678840.ATC1_131618"/>
<name>A0A0S7BMM2_9CHLR</name>
<organism evidence="1">
    <name type="scientific">Flexilinea flocculi</name>
    <dbReference type="NCBI Taxonomy" id="1678840"/>
    <lineage>
        <taxon>Bacteria</taxon>
        <taxon>Bacillati</taxon>
        <taxon>Chloroflexota</taxon>
        <taxon>Anaerolineae</taxon>
        <taxon>Anaerolineales</taxon>
        <taxon>Anaerolineaceae</taxon>
        <taxon>Flexilinea</taxon>
    </lineage>
</organism>
<dbReference type="AlphaFoldDB" id="A0A0S7BMM2"/>
<protein>
    <submittedName>
        <fullName evidence="1">C_GCAxxG_C_C family probable redox protein</fullName>
    </submittedName>
</protein>
<proteinExistence type="predicted"/>
<dbReference type="InterPro" id="IPR010181">
    <property type="entry name" value="CGCAxxGCC_motif"/>
</dbReference>
<gene>
    <name evidence="1" type="ORF">ATC1_131618</name>
</gene>
<dbReference type="NCBIfam" id="NF045669">
    <property type="entry name" value="DVU1555_fam_CGA"/>
    <property type="match status" value="1"/>
</dbReference>
<keyword evidence="2" id="KW-1185">Reference proteome</keyword>
<evidence type="ECO:0000313" key="2">
    <source>
        <dbReference type="Proteomes" id="UP000053370"/>
    </source>
</evidence>
<dbReference type="Proteomes" id="UP000053370">
    <property type="component" value="Unassembled WGS sequence"/>
</dbReference>
<dbReference type="EMBL" id="DF968181">
    <property type="protein sequence ID" value="GAP41626.1"/>
    <property type="molecule type" value="Genomic_DNA"/>
</dbReference>
<dbReference type="SUPFAM" id="SSF48695">
    <property type="entry name" value="Multiheme cytochromes"/>
    <property type="match status" value="1"/>
</dbReference>
<reference evidence="1" key="1">
    <citation type="journal article" date="2015" name="Genome Announc.">
        <title>Draft Genome Sequence of Anaerolineae Strain TC1, a Novel Isolate from a Methanogenic Wastewater Treatment System.</title>
        <authorList>
            <person name="Matsuura N."/>
            <person name="Tourlousse D.M."/>
            <person name="Sun L."/>
            <person name="Toyonaga M."/>
            <person name="Kuroda K."/>
            <person name="Ohashi A."/>
            <person name="Cruz R."/>
            <person name="Yamaguchi T."/>
            <person name="Sekiguchi Y."/>
        </authorList>
    </citation>
    <scope>NUCLEOTIDE SEQUENCE [LARGE SCALE GENOMIC DNA]</scope>
    <source>
        <strain evidence="1">TC1</strain>
    </source>
</reference>
<dbReference type="NCBIfam" id="TIGR01909">
    <property type="entry name" value="C_GCAxxG_C_C"/>
    <property type="match status" value="1"/>
</dbReference>
<sequence>MEEIEELLQYGRQGYNCGQIMMIRALEMQGKENPDVVRAMTGFAGGIGWSGDLCGVLTGAVAVLGLYAGKGSLQDQDDVRLMFMIEDLIKWFKERYGETYGGIHCNEILGLNSGKIDMDRCPVMIAETLQYIKELLVKNGYDLTGGILDE</sequence>
<accession>A0A0S7BMM2</accession>
<dbReference type="Pfam" id="PF09719">
    <property type="entry name" value="C_GCAxxG_C_C"/>
    <property type="match status" value="1"/>
</dbReference>
<dbReference type="OrthoDB" id="163426at2"/>